<evidence type="ECO:0000313" key="1">
    <source>
        <dbReference type="EMBL" id="EMA42038.1"/>
    </source>
</evidence>
<evidence type="ECO:0000313" key="2">
    <source>
        <dbReference type="Proteomes" id="UP000011566"/>
    </source>
</evidence>
<accession>M0M9N7</accession>
<dbReference type="eggNOG" id="arCOG07569">
    <property type="taxonomic scope" value="Archaea"/>
</dbReference>
<protein>
    <submittedName>
        <fullName evidence="1">Uncharacterized protein</fullName>
    </submittedName>
</protein>
<dbReference type="PATRIC" id="fig|1132509.6.peg.135"/>
<gene>
    <name evidence="1" type="ORF">C447_00570</name>
</gene>
<proteinExistence type="predicted"/>
<reference evidence="1 2" key="1">
    <citation type="journal article" date="2014" name="PLoS Genet.">
        <title>Phylogenetically driven sequencing of extremely halophilic archaea reveals strategies for static and dynamic osmo-response.</title>
        <authorList>
            <person name="Becker E.A."/>
            <person name="Seitzer P.M."/>
            <person name="Tritt A."/>
            <person name="Larsen D."/>
            <person name="Krusor M."/>
            <person name="Yao A.I."/>
            <person name="Wu D."/>
            <person name="Madern D."/>
            <person name="Eisen J.A."/>
            <person name="Darling A.E."/>
            <person name="Facciotti M.T."/>
        </authorList>
    </citation>
    <scope>NUCLEOTIDE SEQUENCE [LARGE SCALE GENOMIC DNA]</scope>
    <source>
        <strain evidence="1 2">100A6</strain>
    </source>
</reference>
<dbReference type="Pfam" id="PF24366">
    <property type="entry name" value="DUF7522"/>
    <property type="match status" value="1"/>
</dbReference>
<organism evidence="1 2">
    <name type="scientific">Halococcus hamelinensis 100A6</name>
    <dbReference type="NCBI Taxonomy" id="1132509"/>
    <lineage>
        <taxon>Archaea</taxon>
        <taxon>Methanobacteriati</taxon>
        <taxon>Methanobacteriota</taxon>
        <taxon>Stenosarchaea group</taxon>
        <taxon>Halobacteria</taxon>
        <taxon>Halobacteriales</taxon>
        <taxon>Halococcaceae</taxon>
        <taxon>Halococcus</taxon>
    </lineage>
</organism>
<name>M0M9N7_9EURY</name>
<sequence>MLYLRSDLYENDREQARKAKRSFVDNERLGFDSKETYRGLETDPDSEPDIGTYEFTIRVFSEGFISRVIVGDQGIILTTDGLDLASFETVAIALRVLLKEL</sequence>
<dbReference type="InterPro" id="IPR055944">
    <property type="entry name" value="DUF7522"/>
</dbReference>
<dbReference type="AlphaFoldDB" id="M0M9N7"/>
<comment type="caution">
    <text evidence="1">The sequence shown here is derived from an EMBL/GenBank/DDBJ whole genome shotgun (WGS) entry which is preliminary data.</text>
</comment>
<dbReference type="Proteomes" id="UP000011566">
    <property type="component" value="Unassembled WGS sequence"/>
</dbReference>
<dbReference type="EMBL" id="AOMB01000003">
    <property type="protein sequence ID" value="EMA42038.1"/>
    <property type="molecule type" value="Genomic_DNA"/>
</dbReference>
<keyword evidence="2" id="KW-1185">Reference proteome</keyword>